<dbReference type="PANTHER" id="PTHR35936">
    <property type="entry name" value="MEMBRANE-BOUND LYTIC MUREIN TRANSGLYCOSYLASE F"/>
    <property type="match status" value="1"/>
</dbReference>
<evidence type="ECO:0000313" key="1">
    <source>
        <dbReference type="EMBL" id="AUN32774.1"/>
    </source>
</evidence>
<gene>
    <name evidence="1" type="ORF">C0V82_20955</name>
</gene>
<reference evidence="1 2" key="1">
    <citation type="submission" date="2017-12" db="EMBL/GenBank/DDBJ databases">
        <title>Genomes of bacteria within cyanobacterial aggregates.</title>
        <authorList>
            <person name="Cai H."/>
        </authorList>
    </citation>
    <scope>NUCLEOTIDE SEQUENCE [LARGE SCALE GENOMIC DNA]</scope>
    <source>
        <strain evidence="1 2">TH16</strain>
    </source>
</reference>
<accession>A0A2K9NI55</accession>
<keyword evidence="2" id="KW-1185">Reference proteome</keyword>
<protein>
    <submittedName>
        <fullName evidence="1">Uncharacterized protein</fullName>
    </submittedName>
</protein>
<dbReference type="AlphaFoldDB" id="A0A2K9NI55"/>
<dbReference type="SUPFAM" id="SSF53850">
    <property type="entry name" value="Periplasmic binding protein-like II"/>
    <property type="match status" value="1"/>
</dbReference>
<dbReference type="EMBL" id="CP025612">
    <property type="protein sequence ID" value="AUN32774.1"/>
    <property type="molecule type" value="Genomic_DNA"/>
</dbReference>
<sequence length="272" mass="29064">MTGRLSGMWWRLAALLAVIMISTPAMARPLTFAFGDHNEAPFAIVENGQLKGGFALEFGRALASRLGLDAAFRFVPRNRIAAEISTGSVDAYCLAAQPYYPAFAPDRFTQSFFTDHDIVLLSAGLRGPATLETLQGARVGAVLGFLYPTAVEALFSSGKAERIDARNADGNLRKLQGGRLDAVILPLATWRLALSRDEALARVARPDFIPVAARDRVCLVSPASPVTVPEMNLAIQSLASDGTLAVMLRDLGLSTSLQSSQLPLTAPGPARR</sequence>
<dbReference type="KEGG" id="ncb:C0V82_20955"/>
<evidence type="ECO:0000313" key="2">
    <source>
        <dbReference type="Proteomes" id="UP000234752"/>
    </source>
</evidence>
<dbReference type="PANTHER" id="PTHR35936:SF6">
    <property type="entry name" value="AMINO ACID ABC TRANSPORTER SUBSTRATE-BINDING PAAT FAMILY PROTEIN"/>
    <property type="match status" value="1"/>
</dbReference>
<dbReference type="Gene3D" id="3.40.190.10">
    <property type="entry name" value="Periplasmic binding protein-like II"/>
    <property type="match status" value="2"/>
</dbReference>
<proteinExistence type="predicted"/>
<name>A0A2K9NI55_9PROT</name>
<dbReference type="Proteomes" id="UP000234752">
    <property type="component" value="Chromosome eg_2"/>
</dbReference>
<organism evidence="1 2">
    <name type="scientific">Niveispirillum cyanobacteriorum</name>
    <dbReference type="NCBI Taxonomy" id="1612173"/>
    <lineage>
        <taxon>Bacteria</taxon>
        <taxon>Pseudomonadati</taxon>
        <taxon>Pseudomonadota</taxon>
        <taxon>Alphaproteobacteria</taxon>
        <taxon>Rhodospirillales</taxon>
        <taxon>Azospirillaceae</taxon>
        <taxon>Niveispirillum</taxon>
    </lineage>
</organism>